<dbReference type="Proteomes" id="UP000553888">
    <property type="component" value="Unassembled WGS sequence"/>
</dbReference>
<evidence type="ECO:0000313" key="2">
    <source>
        <dbReference type="EMBL" id="NYH00417.1"/>
    </source>
</evidence>
<name>A0A852YBT1_9MICO</name>
<keyword evidence="3" id="KW-1185">Reference proteome</keyword>
<protein>
    <submittedName>
        <fullName evidence="2">Putative Zn-dependent protease</fullName>
    </submittedName>
</protein>
<accession>A0A852YBT1</accession>
<dbReference type="Gene3D" id="1.25.40.10">
    <property type="entry name" value="Tetratricopeptide repeat domain"/>
    <property type="match status" value="1"/>
</dbReference>
<dbReference type="GO" id="GO:0006508">
    <property type="term" value="P:proteolysis"/>
    <property type="evidence" value="ECO:0007669"/>
    <property type="project" value="UniProtKB-KW"/>
</dbReference>
<sequence>MTDPTARAAASTSAVAIDRSDDPGYAEWRRRIDAVWDDESLGERETMRRIDALVTERPDDPEALAEAGGARDSAGLESWAEQLYVRALDAGLAEPYRSQVTIQLASTIRNLGRPEESIALLDAHFGDQPEHELAAAASAFRALALTSAGRQVEAVSELLITLAPTLPRYRRSVRAYGRDLVGLPEED</sequence>
<organism evidence="2 3">
    <name type="scientific">Schumannella luteola</name>
    <dbReference type="NCBI Taxonomy" id="472059"/>
    <lineage>
        <taxon>Bacteria</taxon>
        <taxon>Bacillati</taxon>
        <taxon>Actinomycetota</taxon>
        <taxon>Actinomycetes</taxon>
        <taxon>Micrococcales</taxon>
        <taxon>Microbacteriaceae</taxon>
        <taxon>Schumannella</taxon>
    </lineage>
</organism>
<keyword evidence="2" id="KW-0378">Hydrolase</keyword>
<proteinExistence type="predicted"/>
<gene>
    <name evidence="2" type="ORF">BJ979_003042</name>
</gene>
<dbReference type="Pfam" id="PF12688">
    <property type="entry name" value="TPR_5"/>
    <property type="match status" value="1"/>
</dbReference>
<dbReference type="InterPro" id="IPR041656">
    <property type="entry name" value="TPR_5"/>
</dbReference>
<reference evidence="2 3" key="1">
    <citation type="submission" date="2020-07" db="EMBL/GenBank/DDBJ databases">
        <title>Sequencing the genomes of 1000 actinobacteria strains.</title>
        <authorList>
            <person name="Klenk H.-P."/>
        </authorList>
    </citation>
    <scope>NUCLEOTIDE SEQUENCE [LARGE SCALE GENOMIC DNA]</scope>
    <source>
        <strain evidence="2 3">DSM 23141</strain>
    </source>
</reference>
<dbReference type="AlphaFoldDB" id="A0A852YBT1"/>
<dbReference type="EMBL" id="JACBZY010000001">
    <property type="protein sequence ID" value="NYH00417.1"/>
    <property type="molecule type" value="Genomic_DNA"/>
</dbReference>
<dbReference type="InterPro" id="IPR011990">
    <property type="entry name" value="TPR-like_helical_dom_sf"/>
</dbReference>
<dbReference type="RefSeq" id="WP_343046732.1">
    <property type="nucleotide sequence ID" value="NZ_JACBZY010000001.1"/>
</dbReference>
<dbReference type="SUPFAM" id="SSF48452">
    <property type="entry name" value="TPR-like"/>
    <property type="match status" value="1"/>
</dbReference>
<keyword evidence="2" id="KW-0645">Protease</keyword>
<evidence type="ECO:0000313" key="3">
    <source>
        <dbReference type="Proteomes" id="UP000553888"/>
    </source>
</evidence>
<comment type="caution">
    <text evidence="2">The sequence shown here is derived from an EMBL/GenBank/DDBJ whole genome shotgun (WGS) entry which is preliminary data.</text>
</comment>
<feature type="domain" description="Tetratrico peptide repeat group 5" evidence="1">
    <location>
        <begin position="62"/>
        <end position="180"/>
    </location>
</feature>
<evidence type="ECO:0000259" key="1">
    <source>
        <dbReference type="Pfam" id="PF12688"/>
    </source>
</evidence>
<dbReference type="GO" id="GO:0008233">
    <property type="term" value="F:peptidase activity"/>
    <property type="evidence" value="ECO:0007669"/>
    <property type="project" value="UniProtKB-KW"/>
</dbReference>